<evidence type="ECO:0000313" key="3">
    <source>
        <dbReference type="Proteomes" id="UP000515146"/>
    </source>
</evidence>
<dbReference type="AlphaFoldDB" id="A0A6P6YCK4"/>
<proteinExistence type="predicted"/>
<evidence type="ECO:0000313" key="4">
    <source>
        <dbReference type="RefSeq" id="XP_027202414.1"/>
    </source>
</evidence>
<keyword evidence="3" id="KW-1185">Reference proteome</keyword>
<name>A0A6P6YCK4_DERPT</name>
<dbReference type="InParanoid" id="A0A6P6YCK4"/>
<dbReference type="KEGG" id="dpte:113796353"/>
<feature type="chain" id="PRO_5028041229" evidence="2">
    <location>
        <begin position="17"/>
        <end position="434"/>
    </location>
</feature>
<keyword evidence="2" id="KW-0732">Signal</keyword>
<accession>A0A6P6YCK4</accession>
<gene>
    <name evidence="4" type="primary">LOC113796353</name>
</gene>
<reference evidence="4" key="1">
    <citation type="submission" date="2025-08" db="UniProtKB">
        <authorList>
            <consortium name="RefSeq"/>
        </authorList>
    </citation>
    <scope>IDENTIFICATION</scope>
    <source>
        <strain evidence="4">Airmid</strain>
    </source>
</reference>
<protein>
    <submittedName>
        <fullName evidence="4">Keratin, type I cytoskeletal 9-like</fullName>
    </submittedName>
</protein>
<dbReference type="OrthoDB" id="10516699at2759"/>
<organism evidence="3 4">
    <name type="scientific">Dermatophagoides pteronyssinus</name>
    <name type="common">European house dust mite</name>
    <dbReference type="NCBI Taxonomy" id="6956"/>
    <lineage>
        <taxon>Eukaryota</taxon>
        <taxon>Metazoa</taxon>
        <taxon>Ecdysozoa</taxon>
        <taxon>Arthropoda</taxon>
        <taxon>Chelicerata</taxon>
        <taxon>Arachnida</taxon>
        <taxon>Acari</taxon>
        <taxon>Acariformes</taxon>
        <taxon>Sarcoptiformes</taxon>
        <taxon>Astigmata</taxon>
        <taxon>Psoroptidia</taxon>
        <taxon>Analgoidea</taxon>
        <taxon>Pyroglyphidae</taxon>
        <taxon>Dermatophagoidinae</taxon>
        <taxon>Dermatophagoides</taxon>
    </lineage>
</organism>
<feature type="region of interest" description="Disordered" evidence="1">
    <location>
        <begin position="391"/>
        <end position="434"/>
    </location>
</feature>
<evidence type="ECO:0000256" key="1">
    <source>
        <dbReference type="SAM" id="MobiDB-lite"/>
    </source>
</evidence>
<sequence>MKFFIVLISAVSIVSAGGYGSKGSSSGGGGYGGGSSLGGGGGGYGGGLGGFGGGRGGGGGGGFAGGIIPAAIQTTHNIEFREVPSTGSVQPAVIEVGSQSLPVMILFRSSSSTLNVQQMHDSAQGSVQESSSEDEPHRLIHSVTKPIIQEVHEVITPFRKITQEIQPVQEEINTIIARNQGGAVGGGAGLGFGGGAGGGFGFGGGSSGLGLGGGSTGLGGGYSIGGTKSSGGLGGSLGKSTKSSGYAAAAAVQSKHEIQFRDYPTTGNVVPTTVEVGAVSIPLNILFKSASSSLRIQQAHEGSEGSVQETASEDEPHRLVHSVKKPIIQEVHEVITPFRKITQEIHPVQEHIVTVIARGSEQQKQQEGENSGNSIENANNEFMEKIYEKVQQPIGLTNKQSSSSYGSSQTNIHGSAGDTGTGVSLSKATTKGGY</sequence>
<feature type="signal peptide" evidence="2">
    <location>
        <begin position="1"/>
        <end position="16"/>
    </location>
</feature>
<dbReference type="RefSeq" id="XP_027202414.1">
    <property type="nucleotide sequence ID" value="XM_027346613.1"/>
</dbReference>
<evidence type="ECO:0000256" key="2">
    <source>
        <dbReference type="SAM" id="SignalP"/>
    </source>
</evidence>
<feature type="compositionally biased region" description="Polar residues" evidence="1">
    <location>
        <begin position="421"/>
        <end position="434"/>
    </location>
</feature>
<dbReference type="Proteomes" id="UP000515146">
    <property type="component" value="Unplaced"/>
</dbReference>